<evidence type="ECO:0000256" key="1">
    <source>
        <dbReference type="SAM" id="MobiDB-lite"/>
    </source>
</evidence>
<name>E6WS65_PSEUU</name>
<accession>E6WS65</accession>
<evidence type="ECO:0000313" key="3">
    <source>
        <dbReference type="Proteomes" id="UP000008632"/>
    </source>
</evidence>
<dbReference type="InterPro" id="IPR032427">
    <property type="entry name" value="P22_portal"/>
</dbReference>
<feature type="region of interest" description="Disordered" evidence="1">
    <location>
        <begin position="644"/>
        <end position="685"/>
    </location>
</feature>
<evidence type="ECO:0008006" key="4">
    <source>
        <dbReference type="Google" id="ProtNLM"/>
    </source>
</evidence>
<gene>
    <name evidence="2" type="ordered locus">Psesu_1164</name>
</gene>
<dbReference type="EMBL" id="CP002446">
    <property type="protein sequence ID" value="ADV27014.1"/>
    <property type="molecule type" value="Genomic_DNA"/>
</dbReference>
<reference evidence="2 3" key="1">
    <citation type="submission" date="2011-01" db="EMBL/GenBank/DDBJ databases">
        <title>Complete sequence of Pseudoxanthomonas suwonensis 11-1.</title>
        <authorList>
            <consortium name="US DOE Joint Genome Institute"/>
            <person name="Lucas S."/>
            <person name="Copeland A."/>
            <person name="Lapidus A."/>
            <person name="Cheng J.-F."/>
            <person name="Goodwin L."/>
            <person name="Pitluck S."/>
            <person name="Teshima H."/>
            <person name="Detter J.C."/>
            <person name="Han C."/>
            <person name="Tapia R."/>
            <person name="Land M."/>
            <person name="Hauser L."/>
            <person name="Kyrpides N."/>
            <person name="Ivanova N."/>
            <person name="Ovchinnikova G."/>
            <person name="Siebers A.K."/>
            <person name="Allgaier M."/>
            <person name="Thelen M.P."/>
            <person name="Hugenholtz P."/>
            <person name="Gladden J."/>
            <person name="Woyke T."/>
        </authorList>
    </citation>
    <scope>NUCLEOTIDE SEQUENCE [LARGE SCALE GENOMIC DNA]</scope>
    <source>
        <strain evidence="3">11-1</strain>
    </source>
</reference>
<dbReference type="KEGG" id="psu:Psesu_1164"/>
<feature type="compositionally biased region" description="Pro residues" evidence="1">
    <location>
        <begin position="649"/>
        <end position="660"/>
    </location>
</feature>
<dbReference type="AlphaFoldDB" id="E6WS65"/>
<dbReference type="eggNOG" id="COG3170">
    <property type="taxonomic scope" value="Bacteria"/>
</dbReference>
<evidence type="ECO:0000313" key="2">
    <source>
        <dbReference type="EMBL" id="ADV27014.1"/>
    </source>
</evidence>
<protein>
    <recommendedName>
        <fullName evidence="4">Portal protein</fullName>
    </recommendedName>
</protein>
<dbReference type="HOGENOM" id="CLU_015097_0_0_6"/>
<feature type="region of interest" description="Disordered" evidence="1">
    <location>
        <begin position="1"/>
        <end position="20"/>
    </location>
</feature>
<sequence>MMAETKPDSPGFATERQGVSKEDLHKEMLQRHKECWDFWKPQYDAAREDVEFAFTPDSQWDSWMTESRRGRPMYTVNRVRQALKQITNDQRQNRPQAKVRAAEGGDSDLAEVRQGIIRGIDSQIDAQRAVDTAFLFAVGGGYGVWRISTRYADDGGFDQVIEREEIADPFTVVFDPAAKKKDRRDARYAFVDTKFARSEFKARWPNAKVVPIDTVTESNLDWWGEHEVTVAEYWYKKAEQVEIVLLTDGSVHEAADLALIEDELAKAGITIQRRRVIERDKVYQCIVSGAEILEGPNEWAGKYIPLVPCWGELISVKGKDKFFGATRFAKDAQRMYNYERSTFIETLADQPYSPFMADAASIEGYESQYQSLRTRRPPVLLYKANPGLPNGGKPSREAPPAFPAALAQAAAISGDDIKAATGIHDASLGARSNETSGRAILARQREGDVANFDYIDNLSYALKYDFEILNDLISAVYDTERQIRIVGDDGAEKVVAVNRTVVDEQTGQAVTLNDLTQGRYDVSVTVGPSYTTQRMEAAEAMMQLANDPSPIGMVAKYGFIKNLDAPMLEDVREAARKLLVNQGLLEPAEGEQPPPPPQPNPRDVAAAEKDGATARKALAEAEGQEIENQVAAFQLGAQMGALGIAAPSQPLPPAMAPNQPPQGGFFVADAGAPAGPAPGGFPGQP</sequence>
<dbReference type="Pfam" id="PF16510">
    <property type="entry name" value="P22_portal"/>
    <property type="match status" value="1"/>
</dbReference>
<proteinExistence type="predicted"/>
<feature type="region of interest" description="Disordered" evidence="1">
    <location>
        <begin position="585"/>
        <end position="611"/>
    </location>
</feature>
<dbReference type="Proteomes" id="UP000008632">
    <property type="component" value="Chromosome"/>
</dbReference>
<organism evidence="2 3">
    <name type="scientific">Pseudoxanthomonas suwonensis (strain 11-1)</name>
    <dbReference type="NCBI Taxonomy" id="743721"/>
    <lineage>
        <taxon>Bacteria</taxon>
        <taxon>Pseudomonadati</taxon>
        <taxon>Pseudomonadota</taxon>
        <taxon>Gammaproteobacteria</taxon>
        <taxon>Lysobacterales</taxon>
        <taxon>Lysobacteraceae</taxon>
        <taxon>Pseudoxanthomonas</taxon>
    </lineage>
</organism>
<dbReference type="STRING" id="743721.Psesu_1164"/>
<feature type="compositionally biased region" description="Low complexity" evidence="1">
    <location>
        <begin position="661"/>
        <end position="674"/>
    </location>
</feature>
<keyword evidence="3" id="KW-1185">Reference proteome</keyword>